<dbReference type="GO" id="GO:0042956">
    <property type="term" value="P:maltodextrin transmembrane transport"/>
    <property type="evidence" value="ECO:0007669"/>
    <property type="project" value="TreeGrafter"/>
</dbReference>
<feature type="signal peptide" evidence="4">
    <location>
        <begin position="1"/>
        <end position="22"/>
    </location>
</feature>
<dbReference type="EMBL" id="QUSW01000001">
    <property type="protein sequence ID" value="RQP25560.1"/>
    <property type="molecule type" value="Genomic_DNA"/>
</dbReference>
<dbReference type="GO" id="GO:1901982">
    <property type="term" value="F:maltose binding"/>
    <property type="evidence" value="ECO:0007669"/>
    <property type="project" value="TreeGrafter"/>
</dbReference>
<evidence type="ECO:0000256" key="3">
    <source>
        <dbReference type="ARBA" id="ARBA00022729"/>
    </source>
</evidence>
<organism evidence="5 6">
    <name type="scientific">Piscinibacter terrae</name>
    <dbReference type="NCBI Taxonomy" id="2496871"/>
    <lineage>
        <taxon>Bacteria</taxon>
        <taxon>Pseudomonadati</taxon>
        <taxon>Pseudomonadota</taxon>
        <taxon>Betaproteobacteria</taxon>
        <taxon>Burkholderiales</taxon>
        <taxon>Sphaerotilaceae</taxon>
        <taxon>Piscinibacter</taxon>
    </lineage>
</organism>
<protein>
    <submittedName>
        <fullName evidence="5">ABC transporter substrate-binding protein</fullName>
    </submittedName>
</protein>
<reference evidence="5 6" key="1">
    <citation type="submission" date="2018-08" db="EMBL/GenBank/DDBJ databases">
        <authorList>
            <person name="Khan S.A."/>
            <person name="Jeon C.O."/>
            <person name="Chun B.H."/>
            <person name="Jeong S.E."/>
        </authorList>
    </citation>
    <scope>NUCLEOTIDE SEQUENCE [LARGE SCALE GENOMIC DNA]</scope>
    <source>
        <strain evidence="5 6">S-16</strain>
    </source>
</reference>
<name>A0A3N7HTD1_9BURK</name>
<evidence type="ECO:0000256" key="2">
    <source>
        <dbReference type="ARBA" id="ARBA00022448"/>
    </source>
</evidence>
<dbReference type="OrthoDB" id="5890863at2"/>
<keyword evidence="3 4" id="KW-0732">Signal</keyword>
<dbReference type="PANTHER" id="PTHR30061">
    <property type="entry name" value="MALTOSE-BINDING PERIPLASMIC PROTEIN"/>
    <property type="match status" value="1"/>
</dbReference>
<dbReference type="GO" id="GO:0015768">
    <property type="term" value="P:maltose transport"/>
    <property type="evidence" value="ECO:0007669"/>
    <property type="project" value="TreeGrafter"/>
</dbReference>
<dbReference type="Pfam" id="PF01547">
    <property type="entry name" value="SBP_bac_1"/>
    <property type="match status" value="1"/>
</dbReference>
<gene>
    <name evidence="5" type="ORF">DZC73_00315</name>
</gene>
<accession>A0A3N7HTD1</accession>
<dbReference type="Proteomes" id="UP000267464">
    <property type="component" value="Unassembled WGS sequence"/>
</dbReference>
<feature type="chain" id="PRO_5018198883" evidence="4">
    <location>
        <begin position="23"/>
        <end position="423"/>
    </location>
</feature>
<evidence type="ECO:0000256" key="1">
    <source>
        <dbReference type="ARBA" id="ARBA00008520"/>
    </source>
</evidence>
<evidence type="ECO:0000256" key="4">
    <source>
        <dbReference type="SAM" id="SignalP"/>
    </source>
</evidence>
<sequence length="423" mass="46405">MHAWTAAVFMASALVLGSATHAATVKLSCAAVGQELELCKEEAEAWSRKTGHTVQVVPTPANATARLALYQKVFNERSDAIDVIQLDVVWPGLLSRHLLDLKPHTGGIEHDHFGGVVANNTVEGRLVAMPWFMDAGLLYYRRDLLDKYGLKVPKTWADLATAARRVQEGERAAGHTAMWGYVWQGRAYEGLTCNVLEWVVSFGGGSFVDQGGRSTVRNDRAVKALMTVQSFIGTITPPQVMDFGEEESRAMFQAGHALFMRNWPYAWSLAQSPDSPVRGKVGVTVLPKSDSDGGRFAATMGGQQLAVSRYSKNTAIAADLVMYLTSAQVQKERAIKGSFNPTLWPLYADRDILKANPFMGELFGVLAFAVGRPATVTAARYNDVSEAIWMNTRDVLSRKADPTAAVRKLDDELLRIGRNGRWD</sequence>
<dbReference type="RefSeq" id="WP_124538213.1">
    <property type="nucleotide sequence ID" value="NZ_QUSW01000001.1"/>
</dbReference>
<evidence type="ECO:0000313" key="5">
    <source>
        <dbReference type="EMBL" id="RQP25560.1"/>
    </source>
</evidence>
<comment type="caution">
    <text evidence="5">The sequence shown here is derived from an EMBL/GenBank/DDBJ whole genome shotgun (WGS) entry which is preliminary data.</text>
</comment>
<evidence type="ECO:0000313" key="6">
    <source>
        <dbReference type="Proteomes" id="UP000267464"/>
    </source>
</evidence>
<dbReference type="PANTHER" id="PTHR30061:SF50">
    <property type="entry name" value="MALTOSE_MALTODEXTRIN-BINDING PERIPLASMIC PROTEIN"/>
    <property type="match status" value="1"/>
</dbReference>
<dbReference type="InterPro" id="IPR006059">
    <property type="entry name" value="SBP"/>
</dbReference>
<comment type="similarity">
    <text evidence="1">Belongs to the bacterial solute-binding protein 1 family.</text>
</comment>
<keyword evidence="2" id="KW-0813">Transport</keyword>
<keyword evidence="6" id="KW-1185">Reference proteome</keyword>
<dbReference type="CDD" id="cd14750">
    <property type="entry name" value="PBP2_TMBP"/>
    <property type="match status" value="1"/>
</dbReference>
<reference evidence="5 6" key="2">
    <citation type="submission" date="2018-12" db="EMBL/GenBank/DDBJ databases">
        <title>Rhizobacter gummiphilus sp. nov., a rubber-degrading bacterium isolated from the soil of a botanical garden in Japan.</title>
        <authorList>
            <person name="Shunsuke S.S."/>
        </authorList>
    </citation>
    <scope>NUCLEOTIDE SEQUENCE [LARGE SCALE GENOMIC DNA]</scope>
    <source>
        <strain evidence="5 6">S-16</strain>
    </source>
</reference>
<dbReference type="Gene3D" id="3.40.190.10">
    <property type="entry name" value="Periplasmic binding protein-like II"/>
    <property type="match status" value="2"/>
</dbReference>
<dbReference type="AlphaFoldDB" id="A0A3N7HTD1"/>
<dbReference type="GO" id="GO:0055052">
    <property type="term" value="C:ATP-binding cassette (ABC) transporter complex, substrate-binding subunit-containing"/>
    <property type="evidence" value="ECO:0007669"/>
    <property type="project" value="TreeGrafter"/>
</dbReference>
<dbReference type="SUPFAM" id="SSF53850">
    <property type="entry name" value="Periplasmic binding protein-like II"/>
    <property type="match status" value="1"/>
</dbReference>
<proteinExistence type="inferred from homology"/>